<sequence length="109" mass="12191">MSTKNVTKRHQQTAWLTSCGTTNPPQDVHRKRNNGPENYNSDHHKLYMCQVTAVIYIRPKGAETTITTPSPEQTGQLEKEKAPPKENSADGFVGNLLHAVCCFHRLTST</sequence>
<evidence type="ECO:0000256" key="1">
    <source>
        <dbReference type="SAM" id="MobiDB-lite"/>
    </source>
</evidence>
<dbReference type="Proteomes" id="UP001233172">
    <property type="component" value="Unassembled WGS sequence"/>
</dbReference>
<feature type="compositionally biased region" description="Polar residues" evidence="1">
    <location>
        <begin position="12"/>
        <end position="25"/>
    </location>
</feature>
<evidence type="ECO:0000313" key="3">
    <source>
        <dbReference type="Proteomes" id="UP001233172"/>
    </source>
</evidence>
<feature type="compositionally biased region" description="Basic and acidic residues" evidence="1">
    <location>
        <begin position="77"/>
        <end position="88"/>
    </location>
</feature>
<reference evidence="2" key="2">
    <citation type="submission" date="2023-04" db="EMBL/GenBank/DDBJ databases">
        <authorList>
            <person name="Bu L."/>
            <person name="Lu L."/>
            <person name="Laidemitt M.R."/>
            <person name="Zhang S.M."/>
            <person name="Mutuku M."/>
            <person name="Mkoji G."/>
            <person name="Steinauer M."/>
            <person name="Loker E.S."/>
        </authorList>
    </citation>
    <scope>NUCLEOTIDE SEQUENCE</scope>
    <source>
        <strain evidence="2">KasaAsao</strain>
        <tissue evidence="2">Whole Snail</tissue>
    </source>
</reference>
<dbReference type="EMBL" id="JASAOG010000259">
    <property type="protein sequence ID" value="KAK0041840.1"/>
    <property type="molecule type" value="Genomic_DNA"/>
</dbReference>
<organism evidence="2 3">
    <name type="scientific">Biomphalaria pfeifferi</name>
    <name type="common">Bloodfluke planorb</name>
    <name type="synonym">Freshwater snail</name>
    <dbReference type="NCBI Taxonomy" id="112525"/>
    <lineage>
        <taxon>Eukaryota</taxon>
        <taxon>Metazoa</taxon>
        <taxon>Spiralia</taxon>
        <taxon>Lophotrochozoa</taxon>
        <taxon>Mollusca</taxon>
        <taxon>Gastropoda</taxon>
        <taxon>Heterobranchia</taxon>
        <taxon>Euthyneura</taxon>
        <taxon>Panpulmonata</taxon>
        <taxon>Hygrophila</taxon>
        <taxon>Lymnaeoidea</taxon>
        <taxon>Planorbidae</taxon>
        <taxon>Biomphalaria</taxon>
    </lineage>
</organism>
<gene>
    <name evidence="2" type="ORF">Bpfe_028738</name>
</gene>
<feature type="compositionally biased region" description="Basic residues" evidence="1">
    <location>
        <begin position="1"/>
        <end position="11"/>
    </location>
</feature>
<dbReference type="AlphaFoldDB" id="A0AAD8EVV8"/>
<feature type="region of interest" description="Disordered" evidence="1">
    <location>
        <begin position="63"/>
        <end position="90"/>
    </location>
</feature>
<protein>
    <submittedName>
        <fullName evidence="2">Histone H1B sperm</fullName>
    </submittedName>
</protein>
<accession>A0AAD8EVV8</accession>
<name>A0AAD8EVV8_BIOPF</name>
<feature type="compositionally biased region" description="Polar residues" evidence="1">
    <location>
        <begin position="64"/>
        <end position="76"/>
    </location>
</feature>
<evidence type="ECO:0000313" key="2">
    <source>
        <dbReference type="EMBL" id="KAK0041840.1"/>
    </source>
</evidence>
<reference evidence="2" key="1">
    <citation type="journal article" date="2023" name="PLoS Negl. Trop. Dis.">
        <title>A genome sequence for Biomphalaria pfeifferi, the major vector snail for the human-infecting parasite Schistosoma mansoni.</title>
        <authorList>
            <person name="Bu L."/>
            <person name="Lu L."/>
            <person name="Laidemitt M.R."/>
            <person name="Zhang S.M."/>
            <person name="Mutuku M."/>
            <person name="Mkoji G."/>
            <person name="Steinauer M."/>
            <person name="Loker E.S."/>
        </authorList>
    </citation>
    <scope>NUCLEOTIDE SEQUENCE</scope>
    <source>
        <strain evidence="2">KasaAsao</strain>
    </source>
</reference>
<proteinExistence type="predicted"/>
<feature type="region of interest" description="Disordered" evidence="1">
    <location>
        <begin position="1"/>
        <end position="42"/>
    </location>
</feature>
<keyword evidence="3" id="KW-1185">Reference proteome</keyword>
<comment type="caution">
    <text evidence="2">The sequence shown here is derived from an EMBL/GenBank/DDBJ whole genome shotgun (WGS) entry which is preliminary data.</text>
</comment>